<reference evidence="2" key="1">
    <citation type="journal article" date="2022" name="Int. J. Mol. Sci.">
        <title>Draft Genome of Tanacetum Coccineum: Genomic Comparison of Closely Related Tanacetum-Family Plants.</title>
        <authorList>
            <person name="Yamashiro T."/>
            <person name="Shiraishi A."/>
            <person name="Nakayama K."/>
            <person name="Satake H."/>
        </authorList>
    </citation>
    <scope>NUCLEOTIDE SEQUENCE</scope>
</reference>
<dbReference type="InterPro" id="IPR000477">
    <property type="entry name" value="RT_dom"/>
</dbReference>
<gene>
    <name evidence="2" type="ORF">Tco_0922298</name>
</gene>
<reference evidence="2" key="2">
    <citation type="submission" date="2022-01" db="EMBL/GenBank/DDBJ databases">
        <authorList>
            <person name="Yamashiro T."/>
            <person name="Shiraishi A."/>
            <person name="Satake H."/>
            <person name="Nakayama K."/>
        </authorList>
    </citation>
    <scope>NUCLEOTIDE SEQUENCE</scope>
</reference>
<keyword evidence="2" id="KW-0695">RNA-directed DNA polymerase</keyword>
<protein>
    <submittedName>
        <fullName evidence="2">Reverse transcriptase domain, reverse transcriptase zinc-binding domain protein</fullName>
    </submittedName>
</protein>
<proteinExistence type="predicted"/>
<dbReference type="Proteomes" id="UP001151760">
    <property type="component" value="Unassembled WGS sequence"/>
</dbReference>
<accession>A0ABQ5CYM3</accession>
<dbReference type="SUPFAM" id="SSF56672">
    <property type="entry name" value="DNA/RNA polymerases"/>
    <property type="match status" value="1"/>
</dbReference>
<dbReference type="PANTHER" id="PTHR33116">
    <property type="entry name" value="REVERSE TRANSCRIPTASE ZINC-BINDING DOMAIN-CONTAINING PROTEIN-RELATED-RELATED"/>
    <property type="match status" value="1"/>
</dbReference>
<dbReference type="EMBL" id="BQNB010014744">
    <property type="protein sequence ID" value="GJT31879.1"/>
    <property type="molecule type" value="Genomic_DNA"/>
</dbReference>
<sequence length="456" mass="52379">MHNYHRNRGPPRCAFKVDIQKAYDTVDWRFLGFILKRFGFHQTMVRWIMACVTSASYSICINGNVHGYFKGKRGLRQGDPLSPYLFTLVMEILTLILKRRVRLSDTFRYHKHCEELGIINVCFADDLFIFAHGDVNSAKVIIDSLDEFKRVSGLIPSISKSTAFFCNVLNQIKLAILNIMPFAEGKLPVKYLGVPLISSRLLNRDCKVLVEKARNRIGDWKNKSLSFAGRLQLCKSVISSMQVYWASVLVIPMGIVEDIQQLIRGFIWCNGDLKRGKAKVAWNVICLPKSEGGLGLRSLEVRWIHTYKLRGRTLWDVQPKGNMSWGWRKLLQLKEFVRPYFWSSIGNGLKTSIWYDMWCPISPLSRFLTPRDITREGFSITSCVADLVSNGGWNWPQAWLLKAPNLVTIPAPNLVNARNDTMKWCDTNGNVMDFSIKCEWEVLCPRGNEVTWFHTV</sequence>
<comment type="caution">
    <text evidence="2">The sequence shown here is derived from an EMBL/GenBank/DDBJ whole genome shotgun (WGS) entry which is preliminary data.</text>
</comment>
<keyword evidence="2" id="KW-0548">Nucleotidyltransferase</keyword>
<dbReference type="GO" id="GO:0003964">
    <property type="term" value="F:RNA-directed DNA polymerase activity"/>
    <property type="evidence" value="ECO:0007669"/>
    <property type="project" value="UniProtKB-KW"/>
</dbReference>
<evidence type="ECO:0000313" key="3">
    <source>
        <dbReference type="Proteomes" id="UP001151760"/>
    </source>
</evidence>
<evidence type="ECO:0000313" key="2">
    <source>
        <dbReference type="EMBL" id="GJT31879.1"/>
    </source>
</evidence>
<dbReference type="Pfam" id="PF00078">
    <property type="entry name" value="RVT_1"/>
    <property type="match status" value="1"/>
</dbReference>
<dbReference type="InterPro" id="IPR043502">
    <property type="entry name" value="DNA/RNA_pol_sf"/>
</dbReference>
<evidence type="ECO:0000259" key="1">
    <source>
        <dbReference type="PROSITE" id="PS50878"/>
    </source>
</evidence>
<organism evidence="2 3">
    <name type="scientific">Tanacetum coccineum</name>
    <dbReference type="NCBI Taxonomy" id="301880"/>
    <lineage>
        <taxon>Eukaryota</taxon>
        <taxon>Viridiplantae</taxon>
        <taxon>Streptophyta</taxon>
        <taxon>Embryophyta</taxon>
        <taxon>Tracheophyta</taxon>
        <taxon>Spermatophyta</taxon>
        <taxon>Magnoliopsida</taxon>
        <taxon>eudicotyledons</taxon>
        <taxon>Gunneridae</taxon>
        <taxon>Pentapetalae</taxon>
        <taxon>asterids</taxon>
        <taxon>campanulids</taxon>
        <taxon>Asterales</taxon>
        <taxon>Asteraceae</taxon>
        <taxon>Asteroideae</taxon>
        <taxon>Anthemideae</taxon>
        <taxon>Anthemidinae</taxon>
        <taxon>Tanacetum</taxon>
    </lineage>
</organism>
<keyword evidence="3" id="KW-1185">Reference proteome</keyword>
<feature type="domain" description="Reverse transcriptase" evidence="1">
    <location>
        <begin position="1"/>
        <end position="196"/>
    </location>
</feature>
<name>A0ABQ5CYM3_9ASTR</name>
<dbReference type="PROSITE" id="PS50878">
    <property type="entry name" value="RT_POL"/>
    <property type="match status" value="1"/>
</dbReference>
<keyword evidence="2" id="KW-0808">Transferase</keyword>
<dbReference type="PANTHER" id="PTHR33116:SF78">
    <property type="entry name" value="OS12G0587133 PROTEIN"/>
    <property type="match status" value="1"/>
</dbReference>